<evidence type="ECO:0000256" key="1">
    <source>
        <dbReference type="SAM" id="MobiDB-lite"/>
    </source>
</evidence>
<accession>A0ABT3BLK6</accession>
<sequence>MMEHSQPASQDTLSNVRDTRLSEKPVWDLACGNHQGQRPRAPRKQAGHTSASDKCQSASKKRLAMQELSTH</sequence>
<proteinExistence type="predicted"/>
<dbReference type="RefSeq" id="WP_263846657.1">
    <property type="nucleotide sequence ID" value="NZ_JALIEB010000058.1"/>
</dbReference>
<evidence type="ECO:0000313" key="3">
    <source>
        <dbReference type="Proteomes" id="UP001208690"/>
    </source>
</evidence>
<keyword evidence="3" id="KW-1185">Reference proteome</keyword>
<feature type="compositionally biased region" description="Polar residues" evidence="1">
    <location>
        <begin position="1"/>
        <end position="16"/>
    </location>
</feature>
<feature type="compositionally biased region" description="Basic and acidic residues" evidence="1">
    <location>
        <begin position="17"/>
        <end position="26"/>
    </location>
</feature>
<dbReference type="EMBL" id="JALIEB010000058">
    <property type="protein sequence ID" value="MCV3274453.1"/>
    <property type="molecule type" value="Genomic_DNA"/>
</dbReference>
<dbReference type="Proteomes" id="UP001208690">
    <property type="component" value="Unassembled WGS sequence"/>
</dbReference>
<organism evidence="2 3">
    <name type="scientific">Roseobacter sinensis</name>
    <dbReference type="NCBI Taxonomy" id="2931391"/>
    <lineage>
        <taxon>Bacteria</taxon>
        <taxon>Pseudomonadati</taxon>
        <taxon>Pseudomonadota</taxon>
        <taxon>Alphaproteobacteria</taxon>
        <taxon>Rhodobacterales</taxon>
        <taxon>Roseobacteraceae</taxon>
        <taxon>Roseobacter</taxon>
    </lineage>
</organism>
<protein>
    <submittedName>
        <fullName evidence="2">Uncharacterized protein</fullName>
    </submittedName>
</protein>
<comment type="caution">
    <text evidence="2">The sequence shown here is derived from an EMBL/GenBank/DDBJ whole genome shotgun (WGS) entry which is preliminary data.</text>
</comment>
<gene>
    <name evidence="2" type="ORF">MUB52_23775</name>
</gene>
<feature type="compositionally biased region" description="Polar residues" evidence="1">
    <location>
        <begin position="47"/>
        <end position="58"/>
    </location>
</feature>
<feature type="region of interest" description="Disordered" evidence="1">
    <location>
        <begin position="1"/>
        <end position="71"/>
    </location>
</feature>
<evidence type="ECO:0000313" key="2">
    <source>
        <dbReference type="EMBL" id="MCV3274453.1"/>
    </source>
</evidence>
<feature type="non-terminal residue" evidence="2">
    <location>
        <position position="71"/>
    </location>
</feature>
<name>A0ABT3BLK6_9RHOB</name>
<reference evidence="2 3" key="1">
    <citation type="submission" date="2022-04" db="EMBL/GenBank/DDBJ databases">
        <title>Roseobacter sp. WL0113 is a bacterium isolated from neritic sediment.</title>
        <authorList>
            <person name="Wang L."/>
            <person name="He W."/>
            <person name="Zhang D.-F."/>
        </authorList>
    </citation>
    <scope>NUCLEOTIDE SEQUENCE [LARGE SCALE GENOMIC DNA]</scope>
    <source>
        <strain evidence="2 3">WL0113</strain>
    </source>
</reference>